<organism evidence="15 16">
    <name type="scientific">Chitinophaga eiseniae</name>
    <dbReference type="NCBI Taxonomy" id="634771"/>
    <lineage>
        <taxon>Bacteria</taxon>
        <taxon>Pseudomonadati</taxon>
        <taxon>Bacteroidota</taxon>
        <taxon>Chitinophagia</taxon>
        <taxon>Chitinophagales</taxon>
        <taxon>Chitinophagaceae</taxon>
        <taxon>Chitinophaga</taxon>
    </lineage>
</organism>
<proteinExistence type="inferred from homology"/>
<keyword evidence="4" id="KW-0479">Metal-binding</keyword>
<evidence type="ECO:0000256" key="7">
    <source>
        <dbReference type="ARBA" id="ARBA00022840"/>
    </source>
</evidence>
<evidence type="ECO:0000256" key="4">
    <source>
        <dbReference type="ARBA" id="ARBA00022723"/>
    </source>
</evidence>
<evidence type="ECO:0000313" key="16">
    <source>
        <dbReference type="Proteomes" id="UP000190367"/>
    </source>
</evidence>
<feature type="domain" description="GHMP kinase N-terminal" evidence="12">
    <location>
        <begin position="87"/>
        <end position="174"/>
    </location>
</feature>
<dbReference type="OrthoDB" id="250531at2"/>
<dbReference type="AlphaFoldDB" id="A0A1T4THM1"/>
<dbReference type="InterPro" id="IPR013750">
    <property type="entry name" value="GHMP_kinase_C_dom"/>
</dbReference>
<keyword evidence="3" id="KW-0808">Transferase</keyword>
<keyword evidence="7" id="KW-0067">ATP-binding</keyword>
<keyword evidence="16" id="KW-1185">Reference proteome</keyword>
<dbReference type="PRINTS" id="PR00473">
    <property type="entry name" value="GALCTOKINASE"/>
</dbReference>
<dbReference type="InterPro" id="IPR006204">
    <property type="entry name" value="GHMP_kinase_N_dom"/>
</dbReference>
<dbReference type="InterPro" id="IPR006206">
    <property type="entry name" value="Mevalonate/galactokinase"/>
</dbReference>
<dbReference type="InterPro" id="IPR014721">
    <property type="entry name" value="Ribsml_uS5_D2-typ_fold_subgr"/>
</dbReference>
<accession>A0A1T4THM1</accession>
<keyword evidence="6 15" id="KW-0418">Kinase</keyword>
<keyword evidence="2" id="KW-0963">Cytoplasm</keyword>
<name>A0A1T4THM1_9BACT</name>
<feature type="domain" description="Galactokinase N-terminal" evidence="14">
    <location>
        <begin position="7"/>
        <end position="54"/>
    </location>
</feature>
<dbReference type="Pfam" id="PF08544">
    <property type="entry name" value="GHMP_kinases_C"/>
    <property type="match status" value="1"/>
</dbReference>
<dbReference type="PROSITE" id="PS00106">
    <property type="entry name" value="GALACTOKINASE"/>
    <property type="match status" value="1"/>
</dbReference>
<dbReference type="Pfam" id="PF00288">
    <property type="entry name" value="GHMP_kinases_N"/>
    <property type="match status" value="1"/>
</dbReference>
<dbReference type="PIRSF" id="PIRSF000530">
    <property type="entry name" value="Galactokinase"/>
    <property type="match status" value="1"/>
</dbReference>
<dbReference type="SUPFAM" id="SSF54211">
    <property type="entry name" value="Ribosomal protein S5 domain 2-like"/>
    <property type="match status" value="1"/>
</dbReference>
<dbReference type="EC" id="2.7.1.6" evidence="11"/>
<dbReference type="NCBIfam" id="TIGR00131">
    <property type="entry name" value="gal_kin"/>
    <property type="match status" value="1"/>
</dbReference>
<dbReference type="InterPro" id="IPR019741">
    <property type="entry name" value="Galactokinase_CS"/>
</dbReference>
<evidence type="ECO:0000256" key="10">
    <source>
        <dbReference type="ARBA" id="ARBA00023277"/>
    </source>
</evidence>
<gene>
    <name evidence="15" type="ORF">SAMN04488128_10590</name>
</gene>
<evidence type="ECO:0000256" key="1">
    <source>
        <dbReference type="ARBA" id="ARBA00006566"/>
    </source>
</evidence>
<keyword evidence="10" id="KW-0119">Carbohydrate metabolism</keyword>
<dbReference type="FunFam" id="3.30.230.10:FF:000017">
    <property type="entry name" value="Galactokinase"/>
    <property type="match status" value="1"/>
</dbReference>
<dbReference type="Pfam" id="PF10509">
    <property type="entry name" value="GalKase_gal_bdg"/>
    <property type="match status" value="1"/>
</dbReference>
<dbReference type="GO" id="GO:0005524">
    <property type="term" value="F:ATP binding"/>
    <property type="evidence" value="ECO:0007669"/>
    <property type="project" value="UniProtKB-UniRule"/>
</dbReference>
<evidence type="ECO:0000256" key="5">
    <source>
        <dbReference type="ARBA" id="ARBA00022741"/>
    </source>
</evidence>
<dbReference type="SUPFAM" id="SSF55060">
    <property type="entry name" value="GHMP Kinase, C-terminal domain"/>
    <property type="match status" value="1"/>
</dbReference>
<dbReference type="Gene3D" id="3.30.70.890">
    <property type="entry name" value="GHMP kinase, C-terminal domain"/>
    <property type="match status" value="1"/>
</dbReference>
<dbReference type="EMBL" id="FUWZ01000005">
    <property type="protein sequence ID" value="SKA39953.1"/>
    <property type="molecule type" value="Genomic_DNA"/>
</dbReference>
<evidence type="ECO:0000256" key="6">
    <source>
        <dbReference type="ARBA" id="ARBA00022777"/>
    </source>
</evidence>
<dbReference type="GO" id="GO:0046872">
    <property type="term" value="F:metal ion binding"/>
    <property type="evidence" value="ECO:0007669"/>
    <property type="project" value="UniProtKB-KW"/>
</dbReference>
<evidence type="ECO:0000256" key="8">
    <source>
        <dbReference type="ARBA" id="ARBA00022842"/>
    </source>
</evidence>
<evidence type="ECO:0000259" key="12">
    <source>
        <dbReference type="Pfam" id="PF00288"/>
    </source>
</evidence>
<dbReference type="InterPro" id="IPR019539">
    <property type="entry name" value="GalKase_N"/>
</dbReference>
<dbReference type="GO" id="GO:0005829">
    <property type="term" value="C:cytosol"/>
    <property type="evidence" value="ECO:0007669"/>
    <property type="project" value="TreeGrafter"/>
</dbReference>
<dbReference type="FunFam" id="3.30.70.890:FF:000001">
    <property type="entry name" value="Galactokinase"/>
    <property type="match status" value="1"/>
</dbReference>
<keyword evidence="8" id="KW-0460">Magnesium</keyword>
<dbReference type="PANTHER" id="PTHR10457:SF7">
    <property type="entry name" value="GALACTOKINASE-RELATED"/>
    <property type="match status" value="1"/>
</dbReference>
<dbReference type="RefSeq" id="WP_078672353.1">
    <property type="nucleotide sequence ID" value="NZ_FUWZ01000005.1"/>
</dbReference>
<keyword evidence="5" id="KW-0547">Nucleotide-binding</keyword>
<dbReference type="InterPro" id="IPR020568">
    <property type="entry name" value="Ribosomal_Su5_D2-typ_SF"/>
</dbReference>
<evidence type="ECO:0000256" key="3">
    <source>
        <dbReference type="ARBA" id="ARBA00022679"/>
    </source>
</evidence>
<dbReference type="PANTHER" id="PTHR10457">
    <property type="entry name" value="MEVALONATE KINASE/GALACTOKINASE"/>
    <property type="match status" value="1"/>
</dbReference>
<dbReference type="Gene3D" id="3.30.230.10">
    <property type="match status" value="1"/>
</dbReference>
<dbReference type="Proteomes" id="UP000190367">
    <property type="component" value="Unassembled WGS sequence"/>
</dbReference>
<evidence type="ECO:0000256" key="9">
    <source>
        <dbReference type="ARBA" id="ARBA00023144"/>
    </source>
</evidence>
<evidence type="ECO:0000256" key="11">
    <source>
        <dbReference type="NCBIfam" id="TIGR00131"/>
    </source>
</evidence>
<keyword evidence="9" id="KW-0299">Galactose metabolism</keyword>
<sequence length="391" mass="43503">MIQQTREKFIRLFGKEPLIVVSPGRINLIGEHTDYNDGFVLPAAIDKKIVYAVALNGTRQCNAHAVFTNETVSFDLNHVVPTPGWINYLMGVVYQLQQGNHPVEGFDCVIAGDIPVGAGMSSSAAVEGGLVMALDEIFQYGMSRMDMALLGQRAEHSFPGVKCGIMDQFANLHGKKDQVVRLDCRSLEYEYFPFDFPEYRIVLCNSMVHHSLASSEYNVRRQQCEEGVKAIQARHPEVQSLRDATMPMLDGVKAQLPAKVYDRCKYVIEEIQRVQDATALLKQGDLQTFGQLMYATHEGLSVLYEVSCPELDFLVSLAKERPEVTGARVMGGGFGGCTINLVKQDKVDAFREFVTTRYRQQFGKAPEIYVTTIEDGTMIDRVPADSGAVKP</sequence>
<dbReference type="PRINTS" id="PR00959">
    <property type="entry name" value="MEVGALKINASE"/>
</dbReference>
<feature type="domain" description="GHMP kinase C-terminal" evidence="13">
    <location>
        <begin position="279"/>
        <end position="359"/>
    </location>
</feature>
<reference evidence="16" key="1">
    <citation type="submission" date="2017-02" db="EMBL/GenBank/DDBJ databases">
        <authorList>
            <person name="Varghese N."/>
            <person name="Submissions S."/>
        </authorList>
    </citation>
    <scope>NUCLEOTIDE SEQUENCE [LARGE SCALE GENOMIC DNA]</scope>
    <source>
        <strain evidence="16">DSM 22224</strain>
    </source>
</reference>
<protein>
    <recommendedName>
        <fullName evidence="11">Galactokinase</fullName>
        <ecNumber evidence="11">2.7.1.6</ecNumber>
    </recommendedName>
</protein>
<dbReference type="STRING" id="634771.SAMN04488128_10590"/>
<dbReference type="GO" id="GO:0004335">
    <property type="term" value="F:galactokinase activity"/>
    <property type="evidence" value="ECO:0007669"/>
    <property type="project" value="UniProtKB-UniRule"/>
</dbReference>
<evidence type="ECO:0000313" key="15">
    <source>
        <dbReference type="EMBL" id="SKA39953.1"/>
    </source>
</evidence>
<dbReference type="PROSITE" id="PS00627">
    <property type="entry name" value="GHMP_KINASES_ATP"/>
    <property type="match status" value="1"/>
</dbReference>
<comment type="similarity">
    <text evidence="1">Belongs to the GHMP kinase family. GalK subfamily.</text>
</comment>
<dbReference type="InterPro" id="IPR000705">
    <property type="entry name" value="Galactokinase"/>
</dbReference>
<dbReference type="GO" id="GO:0006012">
    <property type="term" value="P:galactose metabolic process"/>
    <property type="evidence" value="ECO:0007669"/>
    <property type="project" value="UniProtKB-UniRule"/>
</dbReference>
<dbReference type="InterPro" id="IPR036554">
    <property type="entry name" value="GHMP_kinase_C_sf"/>
</dbReference>
<evidence type="ECO:0000259" key="13">
    <source>
        <dbReference type="Pfam" id="PF08544"/>
    </source>
</evidence>
<dbReference type="InterPro" id="IPR006203">
    <property type="entry name" value="GHMP_knse_ATP-bd_CS"/>
</dbReference>
<evidence type="ECO:0000259" key="14">
    <source>
        <dbReference type="Pfam" id="PF10509"/>
    </source>
</evidence>
<evidence type="ECO:0000256" key="2">
    <source>
        <dbReference type="ARBA" id="ARBA00022490"/>
    </source>
</evidence>